<accession>A0A6J7JUX2</accession>
<dbReference type="Gene3D" id="1.50.10.10">
    <property type="match status" value="1"/>
</dbReference>
<protein>
    <submittedName>
        <fullName evidence="2">Unannotated protein</fullName>
    </submittedName>
</protein>
<evidence type="ECO:0000313" key="2">
    <source>
        <dbReference type="EMBL" id="CAB4947166.1"/>
    </source>
</evidence>
<dbReference type="GO" id="GO:0005975">
    <property type="term" value="P:carbohydrate metabolic process"/>
    <property type="evidence" value="ECO:0007669"/>
    <property type="project" value="InterPro"/>
</dbReference>
<name>A0A6J7JUX2_9ZZZZ</name>
<gene>
    <name evidence="2" type="ORF">UFOPK3708_01784</name>
</gene>
<evidence type="ECO:0000259" key="1">
    <source>
        <dbReference type="Pfam" id="PF17390"/>
    </source>
</evidence>
<dbReference type="InterPro" id="IPR012341">
    <property type="entry name" value="6hp_glycosidase-like_sf"/>
</dbReference>
<dbReference type="InterPro" id="IPR035398">
    <property type="entry name" value="Bac_rhamnosid_C"/>
</dbReference>
<dbReference type="PANTHER" id="PTHR34987:SF2">
    <property type="entry name" value="B, PUTATIVE (AFU_ORTHOLOGUE AFUA_7G05040)-RELATED"/>
    <property type="match status" value="1"/>
</dbReference>
<dbReference type="AlphaFoldDB" id="A0A6J7JUX2"/>
<feature type="domain" description="Alpha-L-rhamnosidase C-terminal" evidence="1">
    <location>
        <begin position="125"/>
        <end position="176"/>
    </location>
</feature>
<dbReference type="PANTHER" id="PTHR34987">
    <property type="entry name" value="C, PUTATIVE (AFU_ORTHOLOGUE AFUA_3G02880)-RELATED"/>
    <property type="match status" value="1"/>
</dbReference>
<dbReference type="SUPFAM" id="SSF48208">
    <property type="entry name" value="Six-hairpin glycosidases"/>
    <property type="match status" value="1"/>
</dbReference>
<proteinExistence type="predicted"/>
<dbReference type="Gene3D" id="2.60.420.10">
    <property type="entry name" value="Maltose phosphorylase, domain 3"/>
    <property type="match status" value="1"/>
</dbReference>
<dbReference type="InterPro" id="IPR008928">
    <property type="entry name" value="6-hairpin_glycosidase_sf"/>
</dbReference>
<sequence length="180" mass="19829">MPPDRVSRVAEKLVDRSRLIRHSFVMDPVTPTGGSTGYGYMLTGYPEPEWDVENQMVEAEPFFRFVVHDGLARAGRADLIADLCRDWKVFLDAGETTWPECWTGGTRCHGWSSTPTRDLIQHVLGITPAEPGYAAVRVAPNLGDLEWARATVPSPHGFITVEARADGTVTIDGPVPVVRD</sequence>
<dbReference type="EMBL" id="CAFBNA010000163">
    <property type="protein sequence ID" value="CAB4947166.1"/>
    <property type="molecule type" value="Genomic_DNA"/>
</dbReference>
<organism evidence="2">
    <name type="scientific">freshwater metagenome</name>
    <dbReference type="NCBI Taxonomy" id="449393"/>
    <lineage>
        <taxon>unclassified sequences</taxon>
        <taxon>metagenomes</taxon>
        <taxon>ecological metagenomes</taxon>
    </lineage>
</organism>
<reference evidence="2" key="1">
    <citation type="submission" date="2020-05" db="EMBL/GenBank/DDBJ databases">
        <authorList>
            <person name="Chiriac C."/>
            <person name="Salcher M."/>
            <person name="Ghai R."/>
            <person name="Kavagutti S V."/>
        </authorList>
    </citation>
    <scope>NUCLEOTIDE SEQUENCE</scope>
</reference>
<dbReference type="Pfam" id="PF17390">
    <property type="entry name" value="Bac_rhamnosid_C"/>
    <property type="match status" value="1"/>
</dbReference>